<keyword evidence="1" id="KW-0812">Transmembrane</keyword>
<accession>A0A0V0YAM2</accession>
<reference evidence="2 3" key="1">
    <citation type="submission" date="2015-01" db="EMBL/GenBank/DDBJ databases">
        <title>Evolution of Trichinella species and genotypes.</title>
        <authorList>
            <person name="Korhonen P.K."/>
            <person name="Edoardo P."/>
            <person name="Giuseppe L.R."/>
            <person name="Gasser R.B."/>
        </authorList>
    </citation>
    <scope>NUCLEOTIDE SEQUENCE [LARGE SCALE GENOMIC DNA]</scope>
    <source>
        <strain evidence="2">ISS141</strain>
    </source>
</reference>
<keyword evidence="1" id="KW-1133">Transmembrane helix</keyword>
<evidence type="ECO:0000313" key="2">
    <source>
        <dbReference type="EMBL" id="KRX97311.1"/>
    </source>
</evidence>
<dbReference type="PROSITE" id="PS51257">
    <property type="entry name" value="PROKAR_LIPOPROTEIN"/>
    <property type="match status" value="1"/>
</dbReference>
<gene>
    <name evidence="2" type="ORF">T4E_7257</name>
</gene>
<dbReference type="AlphaFoldDB" id="A0A0V0YAM2"/>
<keyword evidence="1" id="KW-0472">Membrane</keyword>
<sequence>MSREVRLNRSAGLLSYTAVMGCILIRPLLYHILLDALLARATPCVNRANLSKPVDPAVQRR</sequence>
<name>A0A0V0YAM2_TRIPS</name>
<proteinExistence type="predicted"/>
<dbReference type="Proteomes" id="UP000054815">
    <property type="component" value="Unassembled WGS sequence"/>
</dbReference>
<feature type="transmembrane region" description="Helical" evidence="1">
    <location>
        <begin position="12"/>
        <end position="33"/>
    </location>
</feature>
<dbReference type="EMBL" id="JYDU01000033">
    <property type="protein sequence ID" value="KRX97311.1"/>
    <property type="molecule type" value="Genomic_DNA"/>
</dbReference>
<evidence type="ECO:0000256" key="1">
    <source>
        <dbReference type="SAM" id="Phobius"/>
    </source>
</evidence>
<protein>
    <submittedName>
        <fullName evidence="2">Uncharacterized protein</fullName>
    </submittedName>
</protein>
<comment type="caution">
    <text evidence="2">The sequence shown here is derived from an EMBL/GenBank/DDBJ whole genome shotgun (WGS) entry which is preliminary data.</text>
</comment>
<organism evidence="2 3">
    <name type="scientific">Trichinella pseudospiralis</name>
    <name type="common">Parasitic roundworm</name>
    <dbReference type="NCBI Taxonomy" id="6337"/>
    <lineage>
        <taxon>Eukaryota</taxon>
        <taxon>Metazoa</taxon>
        <taxon>Ecdysozoa</taxon>
        <taxon>Nematoda</taxon>
        <taxon>Enoplea</taxon>
        <taxon>Dorylaimia</taxon>
        <taxon>Trichinellida</taxon>
        <taxon>Trichinellidae</taxon>
        <taxon>Trichinella</taxon>
    </lineage>
</organism>
<evidence type="ECO:0000313" key="3">
    <source>
        <dbReference type="Proteomes" id="UP000054815"/>
    </source>
</evidence>